<sequence>MGLIAKIQEHLPVSQSLSAQCQTVVSAVLFSTLLWFSLIFTMRMCLKQLLSYHRWMFEQRGKMSNTTKVWVVGTPPRPLFITFSCVCVCVHRASVETPAAYPLLGSRQQLNITSLYLSYAQNTVWCTSYNEMLTFKLSSKIVGRGGVSK</sequence>
<accession>A0A060ZU82</accession>
<dbReference type="STRING" id="8022.A0A060ZU82"/>
<protein>
    <submittedName>
        <fullName evidence="2">Uncharacterized protein</fullName>
    </submittedName>
</protein>
<evidence type="ECO:0000313" key="3">
    <source>
        <dbReference type="Proteomes" id="UP000193380"/>
    </source>
</evidence>
<name>A0A060ZU82_ONCMY</name>
<keyword evidence="1" id="KW-0812">Transmembrane</keyword>
<evidence type="ECO:0000256" key="1">
    <source>
        <dbReference type="SAM" id="Phobius"/>
    </source>
</evidence>
<dbReference type="EMBL" id="FR970627">
    <property type="protein sequence ID" value="CDR09406.1"/>
    <property type="molecule type" value="Genomic_DNA"/>
</dbReference>
<gene>
    <name evidence="2" type="ORF">GSONMT00030237001</name>
</gene>
<dbReference type="PaxDb" id="8022-A0A060ZU82"/>
<dbReference type="Proteomes" id="UP000193380">
    <property type="component" value="Unassembled WGS sequence"/>
</dbReference>
<reference evidence="2" key="2">
    <citation type="submission" date="2014-03" db="EMBL/GenBank/DDBJ databases">
        <authorList>
            <person name="Genoscope - CEA"/>
        </authorList>
    </citation>
    <scope>NUCLEOTIDE SEQUENCE</scope>
</reference>
<organism evidence="2 3">
    <name type="scientific">Oncorhynchus mykiss</name>
    <name type="common">Rainbow trout</name>
    <name type="synonym">Salmo gairdneri</name>
    <dbReference type="NCBI Taxonomy" id="8022"/>
    <lineage>
        <taxon>Eukaryota</taxon>
        <taxon>Metazoa</taxon>
        <taxon>Chordata</taxon>
        <taxon>Craniata</taxon>
        <taxon>Vertebrata</taxon>
        <taxon>Euteleostomi</taxon>
        <taxon>Actinopterygii</taxon>
        <taxon>Neopterygii</taxon>
        <taxon>Teleostei</taxon>
        <taxon>Protacanthopterygii</taxon>
        <taxon>Salmoniformes</taxon>
        <taxon>Salmonidae</taxon>
        <taxon>Salmoninae</taxon>
        <taxon>Oncorhynchus</taxon>
    </lineage>
</organism>
<evidence type="ECO:0000313" key="2">
    <source>
        <dbReference type="EMBL" id="CDR09406.1"/>
    </source>
</evidence>
<keyword evidence="1" id="KW-0472">Membrane</keyword>
<proteinExistence type="predicted"/>
<dbReference type="AlphaFoldDB" id="A0A060ZU82"/>
<keyword evidence="1" id="KW-1133">Transmembrane helix</keyword>
<feature type="transmembrane region" description="Helical" evidence="1">
    <location>
        <begin position="24"/>
        <end position="46"/>
    </location>
</feature>
<reference evidence="2" key="1">
    <citation type="journal article" date="2014" name="Nat. Commun.">
        <title>The rainbow trout genome provides novel insights into evolution after whole-genome duplication in vertebrates.</title>
        <authorList>
            <person name="Berthelot C."/>
            <person name="Brunet F."/>
            <person name="Chalopin D."/>
            <person name="Juanchich A."/>
            <person name="Bernard M."/>
            <person name="Noel B."/>
            <person name="Bento P."/>
            <person name="Da Silva C."/>
            <person name="Labadie K."/>
            <person name="Alberti A."/>
            <person name="Aury J.M."/>
            <person name="Louis A."/>
            <person name="Dehais P."/>
            <person name="Bardou P."/>
            <person name="Montfort J."/>
            <person name="Klopp C."/>
            <person name="Cabau C."/>
            <person name="Gaspin C."/>
            <person name="Thorgaard G.H."/>
            <person name="Boussaha M."/>
            <person name="Quillet E."/>
            <person name="Guyomard R."/>
            <person name="Galiana D."/>
            <person name="Bobe J."/>
            <person name="Volff J.N."/>
            <person name="Genet C."/>
            <person name="Wincker P."/>
            <person name="Jaillon O."/>
            <person name="Roest Crollius H."/>
            <person name="Guiguen Y."/>
        </authorList>
    </citation>
    <scope>NUCLEOTIDE SEQUENCE [LARGE SCALE GENOMIC DNA]</scope>
</reference>